<dbReference type="InterPro" id="IPR049614">
    <property type="entry name" value="HrpB_DEXH"/>
</dbReference>
<evidence type="ECO:0000256" key="5">
    <source>
        <dbReference type="SAM" id="MobiDB-lite"/>
    </source>
</evidence>
<dbReference type="InterPro" id="IPR014001">
    <property type="entry name" value="Helicase_ATP-bd"/>
</dbReference>
<dbReference type="NCBIfam" id="TIGR01970">
    <property type="entry name" value="DEAH_box_HrpB"/>
    <property type="match status" value="1"/>
</dbReference>
<keyword evidence="1" id="KW-0547">Nucleotide-binding</keyword>
<dbReference type="GO" id="GO:0016787">
    <property type="term" value="F:hydrolase activity"/>
    <property type="evidence" value="ECO:0007669"/>
    <property type="project" value="UniProtKB-KW"/>
</dbReference>
<dbReference type="SMART" id="SM00490">
    <property type="entry name" value="HELICc"/>
    <property type="match status" value="1"/>
</dbReference>
<organism evidence="8 9">
    <name type="scientific">Leptospira ryugenii</name>
    <dbReference type="NCBI Taxonomy" id="1917863"/>
    <lineage>
        <taxon>Bacteria</taxon>
        <taxon>Pseudomonadati</taxon>
        <taxon>Spirochaetota</taxon>
        <taxon>Spirochaetia</taxon>
        <taxon>Leptospirales</taxon>
        <taxon>Leptospiraceae</taxon>
        <taxon>Leptospira</taxon>
    </lineage>
</organism>
<evidence type="ECO:0000259" key="6">
    <source>
        <dbReference type="PROSITE" id="PS51192"/>
    </source>
</evidence>
<sequence>MISFSKDEYPVLAVQDLLIESLLKDTISILESPPGSGKTTVLPLVLLHSGLTEGKKILMLEPRRIATKNAAKRLSQLHGSVLGETIGYRIRWETKVSQNTQIEIVTEGILTKMLLSDPELKGYGLILFDEFHERNIDTDLGLALIRSCQKLFRPDLKILLMSATIGNFSLHKWGIQNKPIQTQGKVYPVQIEYLGSSGKRIHQRITDVLPTILSKTEGDVLVFLSGKREIFDTESALQFVAIPNIQIHTLYGDLSFAEQEKVFQKAKSGYRKVILATNIAESSLTIPGVRVVLDSGYHKKVSFDAKTGLHRLQKKRISISSATQRAGRAAREAPGNCYRFWSLEEERDFSEADVPDIVQADLSQLLLFCKAWGEDLENLPFLDPPNRSHIWEAKELLTNLQCLDEKGNLTYLGKLCVAVPLPIRLAVLCVKLAELGQKQMGIEIALLFEAQGLFEEVDKDFTKLWENREKILGNLSHAKTMFQKLESLLPAANPTAEKKAIRLSGCMSFAYPDRIGKLREPSDKRYKLANGQGAIWTNEESTPPKWIIVMDGKQGDQDIEIKYWIAISEEEVFTLHPNRILEEAVCILEEKPDPILKCVLQKKWGQIVLSETNLSLEKSQDSLTKLQSFFEKYGYRNFLASKAGGQTFLNRVEILCTYGYIESDFTEEVLASKASEWLLPLFDFQKTNCKLLDCEPLEHLELLLSYSERMLLEKEVPRYWIAPTNSKLLIDYSNPKQPKISVKLQELFGLRETPSIAGGRLKLSLHLLSPGGKPVQVTSDLESFWNHTYFDVKKELKGRYPKHPWPDEPWQALPTKGTKKQNLS</sequence>
<dbReference type="Proteomes" id="UP000245133">
    <property type="component" value="Unassembled WGS sequence"/>
</dbReference>
<protein>
    <submittedName>
        <fullName evidence="8">ATP-dependent helicase HrpB</fullName>
    </submittedName>
</protein>
<accession>A0A2P2E4K2</accession>
<dbReference type="GO" id="GO:0003676">
    <property type="term" value="F:nucleic acid binding"/>
    <property type="evidence" value="ECO:0007669"/>
    <property type="project" value="InterPro"/>
</dbReference>
<dbReference type="PROSITE" id="PS51194">
    <property type="entry name" value="HELICASE_CTER"/>
    <property type="match status" value="1"/>
</dbReference>
<evidence type="ECO:0000256" key="2">
    <source>
        <dbReference type="ARBA" id="ARBA00022801"/>
    </source>
</evidence>
<dbReference type="PANTHER" id="PTHR43519">
    <property type="entry name" value="ATP-DEPENDENT RNA HELICASE HRPB"/>
    <property type="match status" value="1"/>
</dbReference>
<dbReference type="Pfam" id="PF08482">
    <property type="entry name" value="HrpB_C"/>
    <property type="match status" value="1"/>
</dbReference>
<proteinExistence type="predicted"/>
<feature type="domain" description="Helicase C-terminal" evidence="7">
    <location>
        <begin position="204"/>
        <end position="373"/>
    </location>
</feature>
<keyword evidence="4" id="KW-0067">ATP-binding</keyword>
<dbReference type="SUPFAM" id="SSF52540">
    <property type="entry name" value="P-loop containing nucleoside triphosphate hydrolases"/>
    <property type="match status" value="1"/>
</dbReference>
<evidence type="ECO:0000256" key="3">
    <source>
        <dbReference type="ARBA" id="ARBA00022806"/>
    </source>
</evidence>
<evidence type="ECO:0000259" key="7">
    <source>
        <dbReference type="PROSITE" id="PS51194"/>
    </source>
</evidence>
<keyword evidence="9" id="KW-1185">Reference proteome</keyword>
<dbReference type="PANTHER" id="PTHR43519:SF1">
    <property type="entry name" value="ATP-DEPENDENT RNA HELICASE HRPB"/>
    <property type="match status" value="1"/>
</dbReference>
<keyword evidence="2" id="KW-0378">Hydrolase</keyword>
<dbReference type="AlphaFoldDB" id="A0A2P2E4K2"/>
<evidence type="ECO:0000313" key="9">
    <source>
        <dbReference type="Proteomes" id="UP000245133"/>
    </source>
</evidence>
<evidence type="ECO:0000256" key="4">
    <source>
        <dbReference type="ARBA" id="ARBA00022840"/>
    </source>
</evidence>
<dbReference type="RefSeq" id="WP_108978211.1">
    <property type="nucleotide sequence ID" value="NZ_BFBB01000009.1"/>
</dbReference>
<dbReference type="CDD" id="cd18791">
    <property type="entry name" value="SF2_C_RHA"/>
    <property type="match status" value="1"/>
</dbReference>
<dbReference type="GO" id="GO:0005524">
    <property type="term" value="F:ATP binding"/>
    <property type="evidence" value="ECO:0007669"/>
    <property type="project" value="UniProtKB-KW"/>
</dbReference>
<gene>
    <name evidence="8" type="primary">hrpB</name>
    <name evidence="8" type="ORF">LPTSP4_33530</name>
</gene>
<dbReference type="PIRSF" id="PIRSF005496">
    <property type="entry name" value="ATP_hel_hrpB"/>
    <property type="match status" value="1"/>
</dbReference>
<reference evidence="8 9" key="1">
    <citation type="submission" date="2018-02" db="EMBL/GenBank/DDBJ databases">
        <title>Novel Leptospira species isolated from soil and water in Japan.</title>
        <authorList>
            <person name="Nakao R."/>
            <person name="Masuzawa T."/>
        </authorList>
    </citation>
    <scope>NUCLEOTIDE SEQUENCE [LARGE SCALE GENOMIC DNA]</scope>
    <source>
        <strain evidence="8 9">YH101</strain>
    </source>
</reference>
<evidence type="ECO:0000313" key="8">
    <source>
        <dbReference type="EMBL" id="GBF51815.1"/>
    </source>
</evidence>
<comment type="caution">
    <text evidence="8">The sequence shown here is derived from an EMBL/GenBank/DDBJ whole genome shotgun (WGS) entry which is preliminary data.</text>
</comment>
<dbReference type="InterPro" id="IPR013689">
    <property type="entry name" value="RNA_helicase_ATP-dep_HrpB_C"/>
</dbReference>
<name>A0A2P2E4K2_9LEPT</name>
<dbReference type="CDD" id="cd17990">
    <property type="entry name" value="DEXHc_HrpB"/>
    <property type="match status" value="1"/>
</dbReference>
<dbReference type="Gene3D" id="3.40.50.300">
    <property type="entry name" value="P-loop containing nucleotide triphosphate hydrolases"/>
    <property type="match status" value="2"/>
</dbReference>
<dbReference type="GO" id="GO:0004386">
    <property type="term" value="F:helicase activity"/>
    <property type="evidence" value="ECO:0007669"/>
    <property type="project" value="UniProtKB-KW"/>
</dbReference>
<dbReference type="InterPro" id="IPR027417">
    <property type="entry name" value="P-loop_NTPase"/>
</dbReference>
<dbReference type="Gene3D" id="1.20.120.1080">
    <property type="match status" value="1"/>
</dbReference>
<dbReference type="Pfam" id="PF00270">
    <property type="entry name" value="DEAD"/>
    <property type="match status" value="1"/>
</dbReference>
<dbReference type="Pfam" id="PF00271">
    <property type="entry name" value="Helicase_C"/>
    <property type="match status" value="1"/>
</dbReference>
<keyword evidence="3 8" id="KW-0347">Helicase</keyword>
<feature type="region of interest" description="Disordered" evidence="5">
    <location>
        <begin position="805"/>
        <end position="824"/>
    </location>
</feature>
<feature type="domain" description="Helicase ATP-binding" evidence="6">
    <location>
        <begin position="19"/>
        <end position="183"/>
    </location>
</feature>
<dbReference type="InterPro" id="IPR001650">
    <property type="entry name" value="Helicase_C-like"/>
</dbReference>
<dbReference type="OrthoDB" id="9808833at2"/>
<dbReference type="InterPro" id="IPR010225">
    <property type="entry name" value="HrpB"/>
</dbReference>
<dbReference type="SMART" id="SM00487">
    <property type="entry name" value="DEXDc"/>
    <property type="match status" value="1"/>
</dbReference>
<dbReference type="EMBL" id="BFBB01000009">
    <property type="protein sequence ID" value="GBF51815.1"/>
    <property type="molecule type" value="Genomic_DNA"/>
</dbReference>
<dbReference type="InterPro" id="IPR011545">
    <property type="entry name" value="DEAD/DEAH_box_helicase_dom"/>
</dbReference>
<dbReference type="PROSITE" id="PS51192">
    <property type="entry name" value="HELICASE_ATP_BIND_1"/>
    <property type="match status" value="1"/>
</dbReference>
<evidence type="ECO:0000256" key="1">
    <source>
        <dbReference type="ARBA" id="ARBA00022741"/>
    </source>
</evidence>